<dbReference type="Gene3D" id="1.10.10.1940">
    <property type="match status" value="1"/>
</dbReference>
<dbReference type="PROSITE" id="PS51670">
    <property type="entry name" value="SHKT"/>
    <property type="match status" value="1"/>
</dbReference>
<reference evidence="5" key="1">
    <citation type="submission" date="2023-01" db="EMBL/GenBank/DDBJ databases">
        <title>Genome assembly of the deep-sea coral Lophelia pertusa.</title>
        <authorList>
            <person name="Herrera S."/>
            <person name="Cordes E."/>
        </authorList>
    </citation>
    <scope>NUCLEOTIDE SEQUENCE</scope>
    <source>
        <strain evidence="5">USNM1676648</strain>
        <tissue evidence="5">Polyp</tissue>
    </source>
</reference>
<feature type="chain" id="PRO_5040834164" description="ShKT domain-containing protein" evidence="3">
    <location>
        <begin position="23"/>
        <end position="206"/>
    </location>
</feature>
<keyword evidence="3" id="KW-0732">Signal</keyword>
<comment type="caution">
    <text evidence="2">Lacks conserved residue(s) required for the propagation of feature annotation.</text>
</comment>
<evidence type="ECO:0000313" key="5">
    <source>
        <dbReference type="EMBL" id="KAJ7387325.1"/>
    </source>
</evidence>
<dbReference type="OrthoDB" id="5945392at2759"/>
<keyword evidence="1" id="KW-0800">Toxin</keyword>
<evidence type="ECO:0000256" key="1">
    <source>
        <dbReference type="ARBA" id="ARBA00022656"/>
    </source>
</evidence>
<gene>
    <name evidence="5" type="ORF">OS493_004312</name>
</gene>
<evidence type="ECO:0000259" key="4">
    <source>
        <dbReference type="PROSITE" id="PS51670"/>
    </source>
</evidence>
<keyword evidence="6" id="KW-1185">Reference proteome</keyword>
<evidence type="ECO:0000313" key="6">
    <source>
        <dbReference type="Proteomes" id="UP001163046"/>
    </source>
</evidence>
<dbReference type="GO" id="GO:0090729">
    <property type="term" value="F:toxin activity"/>
    <property type="evidence" value="ECO:0007669"/>
    <property type="project" value="UniProtKB-KW"/>
</dbReference>
<feature type="signal peptide" evidence="3">
    <location>
        <begin position="1"/>
        <end position="22"/>
    </location>
</feature>
<sequence length="206" mass="23974">MAGLKEIALFLSLAFLFAFTTAGRTKELTALDKNVDRVQRFLLLRAWMESERETPRRSKRRTKSRKRFHLPYFPLYAIDIPECKDAERESNSGMCKSWAKSGYCKRAKHVMSMYCPKECKYCKQFSPPGCQSREHGCCWNNVPARGPRGQGCPICENSYNRLCSLFEHYCPKAGRRGQFIRYHCFQTCGWCDKFSQLRSNQTMDAV</sequence>
<dbReference type="Proteomes" id="UP001163046">
    <property type="component" value="Unassembled WGS sequence"/>
</dbReference>
<proteinExistence type="predicted"/>
<comment type="caution">
    <text evidence="5">The sequence shown here is derived from an EMBL/GenBank/DDBJ whole genome shotgun (WGS) entry which is preliminary data.</text>
</comment>
<dbReference type="Pfam" id="PF01549">
    <property type="entry name" value="ShK"/>
    <property type="match status" value="1"/>
</dbReference>
<organism evidence="5 6">
    <name type="scientific">Desmophyllum pertusum</name>
    <dbReference type="NCBI Taxonomy" id="174260"/>
    <lineage>
        <taxon>Eukaryota</taxon>
        <taxon>Metazoa</taxon>
        <taxon>Cnidaria</taxon>
        <taxon>Anthozoa</taxon>
        <taxon>Hexacorallia</taxon>
        <taxon>Scleractinia</taxon>
        <taxon>Caryophylliina</taxon>
        <taxon>Caryophylliidae</taxon>
        <taxon>Desmophyllum</taxon>
    </lineage>
</organism>
<name>A0A9W9ZTU6_9CNID</name>
<accession>A0A9W9ZTU6</accession>
<feature type="domain" description="ShKT" evidence="4">
    <location>
        <begin position="83"/>
        <end position="122"/>
    </location>
</feature>
<protein>
    <recommendedName>
        <fullName evidence="4">ShKT domain-containing protein</fullName>
    </recommendedName>
</protein>
<evidence type="ECO:0000256" key="3">
    <source>
        <dbReference type="SAM" id="SignalP"/>
    </source>
</evidence>
<dbReference type="EMBL" id="MU825874">
    <property type="protein sequence ID" value="KAJ7387325.1"/>
    <property type="molecule type" value="Genomic_DNA"/>
</dbReference>
<dbReference type="InterPro" id="IPR003582">
    <property type="entry name" value="ShKT_dom"/>
</dbReference>
<dbReference type="AlphaFoldDB" id="A0A9W9ZTU6"/>
<evidence type="ECO:0000256" key="2">
    <source>
        <dbReference type="PROSITE-ProRule" id="PRU01005"/>
    </source>
</evidence>